<dbReference type="RefSeq" id="WP_117892912.1">
    <property type="nucleotide sequence ID" value="NZ_CABJCV010000001.1"/>
</dbReference>
<keyword evidence="2" id="KW-1185">Reference proteome</keyword>
<dbReference type="Proteomes" id="UP000284178">
    <property type="component" value="Unassembled WGS sequence"/>
</dbReference>
<organism evidence="1 2">
    <name type="scientific">Holdemania filiformis</name>
    <dbReference type="NCBI Taxonomy" id="61171"/>
    <lineage>
        <taxon>Bacteria</taxon>
        <taxon>Bacillati</taxon>
        <taxon>Bacillota</taxon>
        <taxon>Erysipelotrichia</taxon>
        <taxon>Erysipelotrichales</taxon>
        <taxon>Erysipelotrichaceae</taxon>
        <taxon>Holdemania</taxon>
    </lineage>
</organism>
<reference evidence="1 2" key="1">
    <citation type="submission" date="2018-08" db="EMBL/GenBank/DDBJ databases">
        <title>A genome reference for cultivated species of the human gut microbiota.</title>
        <authorList>
            <person name="Zou Y."/>
            <person name="Xue W."/>
            <person name="Luo G."/>
        </authorList>
    </citation>
    <scope>NUCLEOTIDE SEQUENCE [LARGE SCALE GENOMIC DNA]</scope>
    <source>
        <strain evidence="1 2">AF24-29</strain>
    </source>
</reference>
<comment type="caution">
    <text evidence="1">The sequence shown here is derived from an EMBL/GenBank/DDBJ whole genome shotgun (WGS) entry which is preliminary data.</text>
</comment>
<evidence type="ECO:0008006" key="3">
    <source>
        <dbReference type="Google" id="ProtNLM"/>
    </source>
</evidence>
<dbReference type="AlphaFoldDB" id="A0A412G6Z7"/>
<dbReference type="GeneID" id="83014144"/>
<protein>
    <recommendedName>
        <fullName evidence="3">DUF4276 family protein</fullName>
    </recommendedName>
</protein>
<gene>
    <name evidence="1" type="ORF">DWY25_01815</name>
</gene>
<sequence>MARKKIIFVIVEGPSDDEALGMIFSRIYDSRKVYIHIMHGDITTARGVSPANVSSKIGNEIRTYASSNHYGKDDFDQIIHIVDMDGAFIPDEYVVEDRKCTGILYTTTGIFTNNRQGILKRNQQKKANISKLCACQEIWKVPYRMFYMSCNLDHVLYGKQNSTDKDKEYDAFQFARKYKNEIPEFLYFISKSDFSVIGNYKESWEYIKQELHSLQRHTNLGLCFTEQELKDKFIK</sequence>
<evidence type="ECO:0000313" key="2">
    <source>
        <dbReference type="Proteomes" id="UP000284178"/>
    </source>
</evidence>
<evidence type="ECO:0000313" key="1">
    <source>
        <dbReference type="EMBL" id="RGR77055.1"/>
    </source>
</evidence>
<proteinExistence type="predicted"/>
<accession>A0A412G6Z7</accession>
<dbReference type="EMBL" id="QRUP01000001">
    <property type="protein sequence ID" value="RGR77055.1"/>
    <property type="molecule type" value="Genomic_DNA"/>
</dbReference>
<name>A0A412G6Z7_9FIRM</name>